<evidence type="ECO:0000313" key="4">
    <source>
        <dbReference type="Proteomes" id="UP000295794"/>
    </source>
</evidence>
<reference evidence="1 3" key="1">
    <citation type="submission" date="2018-06" db="EMBL/GenBank/DDBJ databases">
        <authorList>
            <consortium name="Pathogen Informatics"/>
            <person name="Doyle S."/>
        </authorList>
    </citation>
    <scope>NUCLEOTIDE SEQUENCE [LARGE SCALE GENOMIC DNA]</scope>
    <source>
        <strain evidence="1 3">NCTC11159</strain>
    </source>
</reference>
<accession>A0A377Q7S4</accession>
<dbReference type="EMBL" id="UGHR01000001">
    <property type="protein sequence ID" value="STQ91306.1"/>
    <property type="molecule type" value="Genomic_DNA"/>
</dbReference>
<evidence type="ECO:0000313" key="2">
    <source>
        <dbReference type="EMBL" id="TCU88623.1"/>
    </source>
</evidence>
<dbReference type="Proteomes" id="UP000295794">
    <property type="component" value="Unassembled WGS sequence"/>
</dbReference>
<proteinExistence type="predicted"/>
<dbReference type="AlphaFoldDB" id="A0A377Q7S4"/>
<sequence length="95" mass="10866">MIINQLSTMPDEHIELWKAKLSSCRSVSALLRDLTKEYAASRNDAGAMLYSIFDHFSMDELGYIWKWDFERSGVGLTDERVDQLLAHLLAKESEG</sequence>
<name>A0A377Q7S4_9NEIS</name>
<reference evidence="2 4" key="2">
    <citation type="submission" date="2019-03" db="EMBL/GenBank/DDBJ databases">
        <title>Genomic Encyclopedia of Type Strains, Phase IV (KMG-IV): sequencing the most valuable type-strain genomes for metagenomic binning, comparative biology and taxonomic classification.</title>
        <authorList>
            <person name="Goeker M."/>
        </authorList>
    </citation>
    <scope>NUCLEOTIDE SEQUENCE [LARGE SCALE GENOMIC DNA]</scope>
    <source>
        <strain evidence="2 4">DSM 3764</strain>
    </source>
</reference>
<evidence type="ECO:0000313" key="1">
    <source>
        <dbReference type="EMBL" id="STQ91306.1"/>
    </source>
</evidence>
<dbReference type="Proteomes" id="UP000255108">
    <property type="component" value="Unassembled WGS sequence"/>
</dbReference>
<keyword evidence="4" id="KW-1185">Reference proteome</keyword>
<protein>
    <submittedName>
        <fullName evidence="1">Uncharacterized protein</fullName>
    </submittedName>
</protein>
<evidence type="ECO:0000313" key="3">
    <source>
        <dbReference type="Proteomes" id="UP000255108"/>
    </source>
</evidence>
<organism evidence="1 3">
    <name type="scientific">Iodobacter fluviatilis</name>
    <dbReference type="NCBI Taxonomy" id="537"/>
    <lineage>
        <taxon>Bacteria</taxon>
        <taxon>Pseudomonadati</taxon>
        <taxon>Pseudomonadota</taxon>
        <taxon>Betaproteobacteria</taxon>
        <taxon>Neisseriales</taxon>
        <taxon>Chitinibacteraceae</taxon>
        <taxon>Iodobacter</taxon>
    </lineage>
</organism>
<gene>
    <name evidence="2" type="ORF">EV682_103207</name>
    <name evidence="1" type="ORF">NCTC11159_02378</name>
</gene>
<dbReference type="EMBL" id="SMBT01000003">
    <property type="protein sequence ID" value="TCU88623.1"/>
    <property type="molecule type" value="Genomic_DNA"/>
</dbReference>